<dbReference type="AlphaFoldDB" id="A0A1T3MHM7"/>
<dbReference type="Pfam" id="PF05708">
    <property type="entry name" value="Peptidase_C92"/>
    <property type="match status" value="1"/>
</dbReference>
<evidence type="ECO:0000313" key="1">
    <source>
        <dbReference type="EMBL" id="OPC63790.1"/>
    </source>
</evidence>
<sequence>MRSLKIILLGIILIALGSCATKYGMQLENGDLLLVSANGSTLSGAIDRVTQTDKSTHYSHIGLLEKEGKNYWVLHAGTRNGSERVPLDHFLRDEQNDNNHVDVYRLRTAYRKSIPNAISVAKNWLGRPYNYSYILSDDQLYCSDFVHRSFARDSIFQLEPMTFVNPKTGKTDVAWEAFYKKQNLEVPEGKPGCNPNGMAASPKIKFLGKIREQK</sequence>
<accession>A0A1T3MHM7</accession>
<proteinExistence type="predicted"/>
<dbReference type="InterPro" id="IPR038765">
    <property type="entry name" value="Papain-like_cys_pep_sf"/>
</dbReference>
<protein>
    <recommendedName>
        <fullName evidence="3">Peptidoglycan peptidase</fullName>
    </recommendedName>
</protein>
<keyword evidence="2" id="KW-1185">Reference proteome</keyword>
<dbReference type="RefSeq" id="WP_245803810.1">
    <property type="nucleotide sequence ID" value="NZ_CBCSBR010000003.1"/>
</dbReference>
<dbReference type="InterPro" id="IPR024453">
    <property type="entry name" value="Peptidase_C92"/>
</dbReference>
<name>A0A1T3MHM7_9FLAO</name>
<evidence type="ECO:0008006" key="3">
    <source>
        <dbReference type="Google" id="ProtNLM"/>
    </source>
</evidence>
<evidence type="ECO:0000313" key="2">
    <source>
        <dbReference type="Proteomes" id="UP000190813"/>
    </source>
</evidence>
<dbReference type="PROSITE" id="PS51257">
    <property type="entry name" value="PROKAR_LIPOPROTEIN"/>
    <property type="match status" value="1"/>
</dbReference>
<comment type="caution">
    <text evidence="1">The sequence shown here is derived from an EMBL/GenBank/DDBJ whole genome shotgun (WGS) entry which is preliminary data.</text>
</comment>
<gene>
    <name evidence="1" type="ORF">BAZ10_06855</name>
</gene>
<dbReference type="SUPFAM" id="SSF54001">
    <property type="entry name" value="Cysteine proteinases"/>
    <property type="match status" value="1"/>
</dbReference>
<dbReference type="EMBL" id="MAHX01000016">
    <property type="protein sequence ID" value="OPC63790.1"/>
    <property type="molecule type" value="Genomic_DNA"/>
</dbReference>
<dbReference type="Proteomes" id="UP000190813">
    <property type="component" value="Unassembled WGS sequence"/>
</dbReference>
<dbReference type="Gene3D" id="3.90.1720.10">
    <property type="entry name" value="endopeptidase domain like (from Nostoc punctiforme)"/>
    <property type="match status" value="1"/>
</dbReference>
<reference evidence="1 2" key="1">
    <citation type="submission" date="2016-06" db="EMBL/GenBank/DDBJ databases">
        <title>Revisiting the taxonomy of the Elizabethkingia Genus based on Whole-Genome Sequencing, Optical Mapping, and MALDI-TOF.</title>
        <authorList>
            <person name="Nicholson A.C."/>
        </authorList>
    </citation>
    <scope>NUCLEOTIDE SEQUENCE [LARGE SCALE GENOMIC DNA]</scope>
    <source>
        <strain evidence="1 2">G4070</strain>
    </source>
</reference>
<organism evidence="1 2">
    <name type="scientific">Elizabethkingia occulta</name>
    <dbReference type="NCBI Taxonomy" id="1867263"/>
    <lineage>
        <taxon>Bacteria</taxon>
        <taxon>Pseudomonadati</taxon>
        <taxon>Bacteroidota</taxon>
        <taxon>Flavobacteriia</taxon>
        <taxon>Flavobacteriales</taxon>
        <taxon>Weeksellaceae</taxon>
        <taxon>Elizabethkingia</taxon>
    </lineage>
</organism>